<keyword evidence="2" id="KW-1185">Reference proteome</keyword>
<comment type="caution">
    <text evidence="1">The sequence shown here is derived from an EMBL/GenBank/DDBJ whole genome shotgun (WGS) entry which is preliminary data.</text>
</comment>
<accession>A0A949NEM3</accession>
<dbReference type="AlphaFoldDB" id="A0A949NEM3"/>
<reference evidence="1" key="1">
    <citation type="submission" date="2021-06" db="EMBL/GenBank/DDBJ databases">
        <title>Description of novel taxa of the family Lachnospiraceae.</title>
        <authorList>
            <person name="Chaplin A.V."/>
            <person name="Sokolova S.R."/>
            <person name="Pikina A.P."/>
            <person name="Korzhanova M."/>
            <person name="Belova V."/>
            <person name="Korostin D."/>
            <person name="Efimov B.A."/>
        </authorList>
    </citation>
    <scope>NUCLEOTIDE SEQUENCE</scope>
    <source>
        <strain evidence="1">ASD5720</strain>
    </source>
</reference>
<protein>
    <submittedName>
        <fullName evidence="1">Uncharacterized protein</fullName>
    </submittedName>
</protein>
<dbReference type="EMBL" id="JAHQCW010000020">
    <property type="protein sequence ID" value="MBU9737371.1"/>
    <property type="molecule type" value="Genomic_DNA"/>
</dbReference>
<sequence length="279" mass="32829">MFGYITINAPELKIKDYQTYHSFYCGMCRSLKKKYGRFGQLALNYDLTFLAMLHTGLYEQPEEVDKHFCALHPTRKMEACRNLAVEYAADMTMLLAYFQYLDHWEDDRNAAYLAEAAVLRKKVRRLAGQYPRQFRAVVCYVKELRLAQQKGESDLDEIAGLTGNMLGEIFVMQEDEWSGILRKTGFFLGKFIYLMDAYEDLEKDEKQGSYNPLSFWKEKKPFEEWSRSILTYMMADCCREFEKLPILLHVDILRNILYSGVWTKFDQITQKRTKEEIGG</sequence>
<dbReference type="RefSeq" id="WP_238721941.1">
    <property type="nucleotide sequence ID" value="NZ_JAHQCW010000020.1"/>
</dbReference>
<proteinExistence type="predicted"/>
<gene>
    <name evidence="1" type="ORF">KTH89_12545</name>
</gene>
<evidence type="ECO:0000313" key="2">
    <source>
        <dbReference type="Proteomes" id="UP000712157"/>
    </source>
</evidence>
<organism evidence="1 2">
    <name type="scientific">Diplocloster agilis</name>
    <dbReference type="NCBI Taxonomy" id="2850323"/>
    <lineage>
        <taxon>Bacteria</taxon>
        <taxon>Bacillati</taxon>
        <taxon>Bacillota</taxon>
        <taxon>Clostridia</taxon>
        <taxon>Lachnospirales</taxon>
        <taxon>Lachnospiraceae</taxon>
        <taxon>Diplocloster</taxon>
    </lineage>
</organism>
<dbReference type="Pfam" id="PF18937">
    <property type="entry name" value="DUF5685"/>
    <property type="match status" value="1"/>
</dbReference>
<evidence type="ECO:0000313" key="1">
    <source>
        <dbReference type="EMBL" id="MBU9737371.1"/>
    </source>
</evidence>
<name>A0A949NEM3_9FIRM</name>
<dbReference type="Proteomes" id="UP000712157">
    <property type="component" value="Unassembled WGS sequence"/>
</dbReference>
<dbReference type="InterPro" id="IPR043740">
    <property type="entry name" value="DUF5685"/>
</dbReference>